<evidence type="ECO:0000256" key="1">
    <source>
        <dbReference type="SAM" id="MobiDB-lite"/>
    </source>
</evidence>
<keyword evidence="3" id="KW-1185">Reference proteome</keyword>
<sequence length="150" mass="16893">MPEQGSQPSCPAPWDRSDPIQQELTTILRSLKHDAALMGILSLGNDGVMRSLTADRHVVDAVGLSPAQIATYLDRMPSAFRQDDTLLKQADGTKVPREQWFSPDKALLPEPMSQEVRERTERRMREDEERGLGSVKTKREEMEAQGMKFA</sequence>
<reference evidence="2 3" key="1">
    <citation type="submission" date="2016-10" db="EMBL/GenBank/DDBJ databases">
        <title>Draft genome sequence of Coniochaeta ligniaria NRRL30616, a lignocellulolytic fungus for bioabatement of inhibitors in plant biomass hydrolysates.</title>
        <authorList>
            <consortium name="DOE Joint Genome Institute"/>
            <person name="Jimenez D.J."/>
            <person name="Hector R.E."/>
            <person name="Riley R."/>
            <person name="Sun H."/>
            <person name="Grigoriev I.V."/>
            <person name="Van Elsas J.D."/>
            <person name="Nichols N.N."/>
        </authorList>
    </citation>
    <scope>NUCLEOTIDE SEQUENCE [LARGE SCALE GENOMIC DNA]</scope>
    <source>
        <strain evidence="2 3">NRRL 30616</strain>
    </source>
</reference>
<feature type="compositionally biased region" description="Basic and acidic residues" evidence="1">
    <location>
        <begin position="115"/>
        <end position="142"/>
    </location>
</feature>
<organism evidence="2 3">
    <name type="scientific">Coniochaeta ligniaria NRRL 30616</name>
    <dbReference type="NCBI Taxonomy" id="1408157"/>
    <lineage>
        <taxon>Eukaryota</taxon>
        <taxon>Fungi</taxon>
        <taxon>Dikarya</taxon>
        <taxon>Ascomycota</taxon>
        <taxon>Pezizomycotina</taxon>
        <taxon>Sordariomycetes</taxon>
        <taxon>Sordariomycetidae</taxon>
        <taxon>Coniochaetales</taxon>
        <taxon>Coniochaetaceae</taxon>
        <taxon>Coniochaeta</taxon>
    </lineage>
</organism>
<evidence type="ECO:0000313" key="2">
    <source>
        <dbReference type="EMBL" id="OIW22406.1"/>
    </source>
</evidence>
<dbReference type="Proteomes" id="UP000182658">
    <property type="component" value="Unassembled WGS sequence"/>
</dbReference>
<dbReference type="OrthoDB" id="3660917at2759"/>
<dbReference type="AlphaFoldDB" id="A0A1J7I4F4"/>
<accession>A0A1J7I4F4</accession>
<dbReference type="InParanoid" id="A0A1J7I4F4"/>
<proteinExistence type="predicted"/>
<feature type="region of interest" description="Disordered" evidence="1">
    <location>
        <begin position="106"/>
        <end position="150"/>
    </location>
</feature>
<protein>
    <submittedName>
        <fullName evidence="2">Uncharacterized protein</fullName>
    </submittedName>
</protein>
<evidence type="ECO:0000313" key="3">
    <source>
        <dbReference type="Proteomes" id="UP000182658"/>
    </source>
</evidence>
<dbReference type="STRING" id="1408157.A0A1J7I4F4"/>
<gene>
    <name evidence="2" type="ORF">CONLIGDRAFT_697569</name>
</gene>
<name>A0A1J7I4F4_9PEZI</name>
<dbReference type="EMBL" id="KV875115">
    <property type="protein sequence ID" value="OIW22406.1"/>
    <property type="molecule type" value="Genomic_DNA"/>
</dbReference>